<gene>
    <name evidence="2" type="ORF">RF11_12369</name>
</gene>
<feature type="compositionally biased region" description="Basic and acidic residues" evidence="1">
    <location>
        <begin position="84"/>
        <end position="100"/>
    </location>
</feature>
<protein>
    <submittedName>
        <fullName evidence="2">Uncharacterized protein</fullName>
    </submittedName>
</protein>
<comment type="caution">
    <text evidence="2">The sequence shown here is derived from an EMBL/GenBank/DDBJ whole genome shotgun (WGS) entry which is preliminary data.</text>
</comment>
<proteinExistence type="predicted"/>
<dbReference type="AlphaFoldDB" id="A0A0C2NFV6"/>
<dbReference type="EMBL" id="JWZT01001076">
    <property type="protein sequence ID" value="KII72902.1"/>
    <property type="molecule type" value="Genomic_DNA"/>
</dbReference>
<reference evidence="2 3" key="1">
    <citation type="journal article" date="2014" name="Genome Biol. Evol.">
        <title>The genome of the myxosporean Thelohanellus kitauei shows adaptations to nutrient acquisition within its fish host.</title>
        <authorList>
            <person name="Yang Y."/>
            <person name="Xiong J."/>
            <person name="Zhou Z."/>
            <person name="Huo F."/>
            <person name="Miao W."/>
            <person name="Ran C."/>
            <person name="Liu Y."/>
            <person name="Zhang J."/>
            <person name="Feng J."/>
            <person name="Wang M."/>
            <person name="Wang M."/>
            <person name="Wang L."/>
            <person name="Yao B."/>
        </authorList>
    </citation>
    <scope>NUCLEOTIDE SEQUENCE [LARGE SCALE GENOMIC DNA]</scope>
    <source>
        <strain evidence="2">Wuqing</strain>
    </source>
</reference>
<name>A0A0C2NFV6_THEKT</name>
<sequence>MMWHEVSSPCHNNGTFRFGLALIYLARYSASSKAFSGPVTRSDFPFYSLDCNRRRPIRPRKTSSWRKERGSITSPEGQAAKRALKTEKPQKGSSLRHDRWHSYRPTKAWSMPLRYPDSCATAVATGVESPDAEGWTSFTT</sequence>
<evidence type="ECO:0000313" key="2">
    <source>
        <dbReference type="EMBL" id="KII72902.1"/>
    </source>
</evidence>
<accession>A0A0C2NFV6</accession>
<organism evidence="2 3">
    <name type="scientific">Thelohanellus kitauei</name>
    <name type="common">Myxosporean</name>
    <dbReference type="NCBI Taxonomy" id="669202"/>
    <lineage>
        <taxon>Eukaryota</taxon>
        <taxon>Metazoa</taxon>
        <taxon>Cnidaria</taxon>
        <taxon>Myxozoa</taxon>
        <taxon>Myxosporea</taxon>
        <taxon>Bivalvulida</taxon>
        <taxon>Platysporina</taxon>
        <taxon>Myxobolidae</taxon>
        <taxon>Thelohanellus</taxon>
    </lineage>
</organism>
<dbReference type="Proteomes" id="UP000031668">
    <property type="component" value="Unassembled WGS sequence"/>
</dbReference>
<evidence type="ECO:0000313" key="3">
    <source>
        <dbReference type="Proteomes" id="UP000031668"/>
    </source>
</evidence>
<evidence type="ECO:0000256" key="1">
    <source>
        <dbReference type="SAM" id="MobiDB-lite"/>
    </source>
</evidence>
<feature type="region of interest" description="Disordered" evidence="1">
    <location>
        <begin position="58"/>
        <end position="100"/>
    </location>
</feature>
<keyword evidence="3" id="KW-1185">Reference proteome</keyword>